<keyword evidence="1" id="KW-0472">Membrane</keyword>
<feature type="transmembrane region" description="Helical" evidence="1">
    <location>
        <begin position="12"/>
        <end position="31"/>
    </location>
</feature>
<keyword evidence="1" id="KW-1133">Transmembrane helix</keyword>
<dbReference type="AlphaFoldDB" id="X0YS94"/>
<name>X0YS94_9ZZZZ</name>
<protein>
    <submittedName>
        <fullName evidence="2">Uncharacterized protein</fullName>
    </submittedName>
</protein>
<sequence>VLYISAPWTWYYTIFEIVIVLGGVAVIYAWAQGQKDPDDNTVLKTISEITQPQQ</sequence>
<evidence type="ECO:0000313" key="2">
    <source>
        <dbReference type="EMBL" id="GAG39556.1"/>
    </source>
</evidence>
<dbReference type="EMBL" id="BARS01046071">
    <property type="protein sequence ID" value="GAG39556.1"/>
    <property type="molecule type" value="Genomic_DNA"/>
</dbReference>
<proteinExistence type="predicted"/>
<comment type="caution">
    <text evidence="2">The sequence shown here is derived from an EMBL/GenBank/DDBJ whole genome shotgun (WGS) entry which is preliminary data.</text>
</comment>
<gene>
    <name evidence="2" type="ORF">S01H1_69388</name>
</gene>
<organism evidence="2">
    <name type="scientific">marine sediment metagenome</name>
    <dbReference type="NCBI Taxonomy" id="412755"/>
    <lineage>
        <taxon>unclassified sequences</taxon>
        <taxon>metagenomes</taxon>
        <taxon>ecological metagenomes</taxon>
    </lineage>
</organism>
<reference evidence="2" key="1">
    <citation type="journal article" date="2014" name="Front. Microbiol.">
        <title>High frequency of phylogenetically diverse reductive dehalogenase-homologous genes in deep subseafloor sedimentary metagenomes.</title>
        <authorList>
            <person name="Kawai M."/>
            <person name="Futagami T."/>
            <person name="Toyoda A."/>
            <person name="Takaki Y."/>
            <person name="Nishi S."/>
            <person name="Hori S."/>
            <person name="Arai W."/>
            <person name="Tsubouchi T."/>
            <person name="Morono Y."/>
            <person name="Uchiyama I."/>
            <person name="Ito T."/>
            <person name="Fujiyama A."/>
            <person name="Inagaki F."/>
            <person name="Takami H."/>
        </authorList>
    </citation>
    <scope>NUCLEOTIDE SEQUENCE</scope>
    <source>
        <strain evidence="2">Expedition CK06-06</strain>
    </source>
</reference>
<accession>X0YS94</accession>
<feature type="non-terminal residue" evidence="2">
    <location>
        <position position="1"/>
    </location>
</feature>
<evidence type="ECO:0000256" key="1">
    <source>
        <dbReference type="SAM" id="Phobius"/>
    </source>
</evidence>
<keyword evidence="1" id="KW-0812">Transmembrane</keyword>